<dbReference type="Gene3D" id="2.60.120.430">
    <property type="entry name" value="Galactose-binding lectin"/>
    <property type="match status" value="1"/>
</dbReference>
<feature type="domain" description="Glycoside hydrolase family 3 N-terminal" evidence="4">
    <location>
        <begin position="71"/>
        <end position="393"/>
    </location>
</feature>
<protein>
    <submittedName>
        <fullName evidence="7">Glycoside hydrolase family 3 protein</fullName>
    </submittedName>
</protein>
<feature type="chain" id="PRO_5045265289" evidence="3">
    <location>
        <begin position="24"/>
        <end position="868"/>
    </location>
</feature>
<accession>A0ABX5WP83</accession>
<reference evidence="7 8" key="1">
    <citation type="submission" date="2019-06" db="EMBL/GenBank/DDBJ databases">
        <title>Complete genome of Shewanella marisflavi ECSMB14101, a mussel settlement-inducing bacterium isolated from East China Sea.</title>
        <authorList>
            <person name="Yang J."/>
            <person name="Liang X."/>
            <person name="Chang R."/>
            <person name="Peng L."/>
        </authorList>
    </citation>
    <scope>NUCLEOTIDE SEQUENCE [LARGE SCALE GENOMIC DNA]</scope>
    <source>
        <strain evidence="7 8">ECSMB14101</strain>
    </source>
</reference>
<dbReference type="RefSeq" id="WP_081953773.1">
    <property type="nucleotide sequence ID" value="NZ_CP041153.1"/>
</dbReference>
<dbReference type="Pfam" id="PF01915">
    <property type="entry name" value="Glyco_hydro_3_C"/>
    <property type="match status" value="1"/>
</dbReference>
<evidence type="ECO:0000259" key="4">
    <source>
        <dbReference type="Pfam" id="PF00933"/>
    </source>
</evidence>
<dbReference type="PRINTS" id="PR00133">
    <property type="entry name" value="GLHYDRLASE3"/>
</dbReference>
<dbReference type="GO" id="GO:0016787">
    <property type="term" value="F:hydrolase activity"/>
    <property type="evidence" value="ECO:0007669"/>
    <property type="project" value="UniProtKB-KW"/>
</dbReference>
<keyword evidence="1 7" id="KW-0378">Hydrolase</keyword>
<dbReference type="Pfam" id="PF18559">
    <property type="entry name" value="Exop_C"/>
    <property type="match status" value="1"/>
</dbReference>
<keyword evidence="3" id="KW-0732">Signal</keyword>
<dbReference type="PANTHER" id="PTHR30620">
    <property type="entry name" value="PERIPLASMIC BETA-GLUCOSIDASE-RELATED"/>
    <property type="match status" value="1"/>
</dbReference>
<feature type="signal peptide" evidence="3">
    <location>
        <begin position="1"/>
        <end position="23"/>
    </location>
</feature>
<dbReference type="EMBL" id="CP041153">
    <property type="protein sequence ID" value="QDF75575.1"/>
    <property type="molecule type" value="Genomic_DNA"/>
</dbReference>
<proteinExistence type="predicted"/>
<dbReference type="InterPro" id="IPR041443">
    <property type="entry name" value="Exop_C"/>
</dbReference>
<feature type="domain" description="Glycoside hydrolase family 3 C-terminal" evidence="5">
    <location>
        <begin position="434"/>
        <end position="655"/>
    </location>
</feature>
<name>A0ABX5WP83_9GAMM</name>
<gene>
    <name evidence="7" type="ORF">FGA12_10665</name>
</gene>
<dbReference type="InterPro" id="IPR036881">
    <property type="entry name" value="Glyco_hydro_3_C_sf"/>
</dbReference>
<sequence>MKRTLTRTAVLICGVLGLTTVMAAPSGGTTAETGSFIDGKRVELWPQGVYRAPVDATLEARVDALLEQMSLEQKVAQIIQPEIRDFSVEDMRRFGFGSFLNGGGSFPGNNSKATAADWVKLADAMYQAAMDTELDGIAIPPIWGTDAVHGHGNVFGATLFPHNIGLGAAQNPALIKAIAAATAKEVRATGIDWVFAPTVALVDNLRWGRTYEGYARDPELIERYARAFVAGMQGEGDAWLDGEHTLATAKHFIGDGGTENGDDRGDTRVDEQTLIARHGLGYVGALEQGVQTVMASFNSWNGEKLHGSQYLLTQVLKQRLGFDGVVVGDWLGHGFVPGCSYERCAAAINAGVDILMAPGDSWKALYPNTIADVKSGAVPKSRLDDAVKRILRVKLRAGLFDGVSPAKRLFAGDASWIGHPEHRALARKAVAESLVLLKNNPVDGAPLLPIKSSAKVLVIGEGADNVPQQSGGWSMTWQGTDVTNADFPGATSIFAGFAEALKAGGGEARLSVDGSIPEDFKPDLVVAVFGESPYAEGNGDLDNLEYQRGDKRDLAMLARVKAADLPLVSVFLSGRPLWMNPELNASDAFVAAWLPGSEGAGVADVLVGDKAAKPRQDFVGRLPFPWPATPADDGFQLAGINASTQAESSKAPLFPLWEGFSYQEDASLAKLDESSGDEGVPTRLAIFNKALKAPWHLAVGDEASMHRVGAGVWQQGPWSVRSINREVQEDARRFSFAAAGRLSFRDDFPMDLRRFNRKTAVLGFDAVLEKTPANAELSMQCEGACGQALNLSTSLVADGQWRRYQVPLSCFGLGVNELSSVFSPMTLALGAGDVLTLANIAIEEAKAPSSDSPSPHVLLSDCGKHQSL</sequence>
<dbReference type="Gene3D" id="3.40.50.1700">
    <property type="entry name" value="Glycoside hydrolase family 3 C-terminal domain"/>
    <property type="match status" value="1"/>
</dbReference>
<dbReference type="InterPro" id="IPR036962">
    <property type="entry name" value="Glyco_hydro_3_N_sf"/>
</dbReference>
<evidence type="ECO:0000313" key="8">
    <source>
        <dbReference type="Proteomes" id="UP000318758"/>
    </source>
</evidence>
<dbReference type="Gene3D" id="3.20.20.300">
    <property type="entry name" value="Glycoside hydrolase, family 3, N-terminal domain"/>
    <property type="match status" value="1"/>
</dbReference>
<dbReference type="InterPro" id="IPR017853">
    <property type="entry name" value="GH"/>
</dbReference>
<keyword evidence="8" id="KW-1185">Reference proteome</keyword>
<feature type="region of interest" description="Disordered" evidence="2">
    <location>
        <begin position="847"/>
        <end position="868"/>
    </location>
</feature>
<dbReference type="PANTHER" id="PTHR30620:SF77">
    <property type="entry name" value="LYSOSOMAL BETA GLUCOSIDASE-LIKE"/>
    <property type="match status" value="1"/>
</dbReference>
<evidence type="ECO:0000256" key="1">
    <source>
        <dbReference type="ARBA" id="ARBA00022801"/>
    </source>
</evidence>
<dbReference type="InterPro" id="IPR002772">
    <property type="entry name" value="Glyco_hydro_3_C"/>
</dbReference>
<dbReference type="SUPFAM" id="SSF52279">
    <property type="entry name" value="Beta-D-glucan exohydrolase, C-terminal domain"/>
    <property type="match status" value="1"/>
</dbReference>
<evidence type="ECO:0000256" key="2">
    <source>
        <dbReference type="SAM" id="MobiDB-lite"/>
    </source>
</evidence>
<evidence type="ECO:0000259" key="5">
    <source>
        <dbReference type="Pfam" id="PF01915"/>
    </source>
</evidence>
<dbReference type="Proteomes" id="UP000318758">
    <property type="component" value="Chromosome"/>
</dbReference>
<dbReference type="Pfam" id="PF00933">
    <property type="entry name" value="Glyco_hydro_3"/>
    <property type="match status" value="1"/>
</dbReference>
<dbReference type="SUPFAM" id="SSF51445">
    <property type="entry name" value="(Trans)glycosidases"/>
    <property type="match status" value="1"/>
</dbReference>
<dbReference type="InterPro" id="IPR001764">
    <property type="entry name" value="Glyco_hydro_3_N"/>
</dbReference>
<dbReference type="InterPro" id="IPR051915">
    <property type="entry name" value="Cellulose_Degrad_GH3"/>
</dbReference>
<evidence type="ECO:0000259" key="6">
    <source>
        <dbReference type="Pfam" id="PF18559"/>
    </source>
</evidence>
<evidence type="ECO:0000256" key="3">
    <source>
        <dbReference type="SAM" id="SignalP"/>
    </source>
</evidence>
<feature type="domain" description="ExoP galactose-binding-like" evidence="6">
    <location>
        <begin position="693"/>
        <end position="842"/>
    </location>
</feature>
<evidence type="ECO:0000313" key="7">
    <source>
        <dbReference type="EMBL" id="QDF75575.1"/>
    </source>
</evidence>
<organism evidence="7 8">
    <name type="scientific">Shewanella marisflavi</name>
    <dbReference type="NCBI Taxonomy" id="260364"/>
    <lineage>
        <taxon>Bacteria</taxon>
        <taxon>Pseudomonadati</taxon>
        <taxon>Pseudomonadota</taxon>
        <taxon>Gammaproteobacteria</taxon>
        <taxon>Alteromonadales</taxon>
        <taxon>Shewanellaceae</taxon>
        <taxon>Shewanella</taxon>
    </lineage>
</organism>